<protein>
    <submittedName>
        <fullName evidence="1">Uncharacterized protein</fullName>
    </submittedName>
</protein>
<dbReference type="EMBL" id="CAEY01000040">
    <property type="status" value="NOT_ANNOTATED_CDS"/>
    <property type="molecule type" value="Genomic_DNA"/>
</dbReference>
<name>T1KG39_TETUR</name>
<dbReference type="HOGENOM" id="CLU_2416137_0_0_1"/>
<dbReference type="Proteomes" id="UP000015104">
    <property type="component" value="Unassembled WGS sequence"/>
</dbReference>
<organism evidence="1 2">
    <name type="scientific">Tetranychus urticae</name>
    <name type="common">Two-spotted spider mite</name>
    <dbReference type="NCBI Taxonomy" id="32264"/>
    <lineage>
        <taxon>Eukaryota</taxon>
        <taxon>Metazoa</taxon>
        <taxon>Ecdysozoa</taxon>
        <taxon>Arthropoda</taxon>
        <taxon>Chelicerata</taxon>
        <taxon>Arachnida</taxon>
        <taxon>Acari</taxon>
        <taxon>Acariformes</taxon>
        <taxon>Trombidiformes</taxon>
        <taxon>Prostigmata</taxon>
        <taxon>Eleutherengona</taxon>
        <taxon>Raphignathae</taxon>
        <taxon>Tetranychoidea</taxon>
        <taxon>Tetranychidae</taxon>
        <taxon>Tetranychus</taxon>
    </lineage>
</organism>
<proteinExistence type="predicted"/>
<evidence type="ECO:0000313" key="1">
    <source>
        <dbReference type="EnsemblMetazoa" id="tetur10g05410.1"/>
    </source>
</evidence>
<evidence type="ECO:0000313" key="2">
    <source>
        <dbReference type="Proteomes" id="UP000015104"/>
    </source>
</evidence>
<reference evidence="1" key="2">
    <citation type="submission" date="2015-06" db="UniProtKB">
        <authorList>
            <consortium name="EnsemblMetazoa"/>
        </authorList>
    </citation>
    <scope>IDENTIFICATION</scope>
</reference>
<sequence length="92" mass="10716">MFQAIEEPLTVYLQSFNDPHLHPDHHGPLKKNCLDKVHSRNNNLNDNANDDENDFLQVHLLLSHSSHESFGNISIDKMVNNKKQICYCLYEQ</sequence>
<reference evidence="2" key="1">
    <citation type="submission" date="2011-08" db="EMBL/GenBank/DDBJ databases">
        <authorList>
            <person name="Rombauts S."/>
        </authorList>
    </citation>
    <scope>NUCLEOTIDE SEQUENCE</scope>
    <source>
        <strain evidence="2">London</strain>
    </source>
</reference>
<accession>T1KG39</accession>
<dbReference type="EnsemblMetazoa" id="tetur10g05410.1">
    <property type="protein sequence ID" value="tetur10g05410.1"/>
    <property type="gene ID" value="tetur10g05410"/>
</dbReference>
<dbReference type="AlphaFoldDB" id="T1KG39"/>
<keyword evidence="2" id="KW-1185">Reference proteome</keyword>